<dbReference type="AlphaFoldDB" id="A0A2P2PEM3"/>
<name>A0A2P2PEM3_RHIMU</name>
<dbReference type="EMBL" id="GGEC01072714">
    <property type="protein sequence ID" value="MBX53198.1"/>
    <property type="molecule type" value="Transcribed_RNA"/>
</dbReference>
<organism evidence="1">
    <name type="scientific">Rhizophora mucronata</name>
    <name type="common">Asiatic mangrove</name>
    <dbReference type="NCBI Taxonomy" id="61149"/>
    <lineage>
        <taxon>Eukaryota</taxon>
        <taxon>Viridiplantae</taxon>
        <taxon>Streptophyta</taxon>
        <taxon>Embryophyta</taxon>
        <taxon>Tracheophyta</taxon>
        <taxon>Spermatophyta</taxon>
        <taxon>Magnoliopsida</taxon>
        <taxon>eudicotyledons</taxon>
        <taxon>Gunneridae</taxon>
        <taxon>Pentapetalae</taxon>
        <taxon>rosids</taxon>
        <taxon>fabids</taxon>
        <taxon>Malpighiales</taxon>
        <taxon>Rhizophoraceae</taxon>
        <taxon>Rhizophora</taxon>
    </lineage>
</organism>
<protein>
    <submittedName>
        <fullName evidence="1">Uncharacterized protein</fullName>
    </submittedName>
</protein>
<accession>A0A2P2PEM3</accession>
<proteinExistence type="predicted"/>
<sequence length="24" mass="2702">MLSIAVLWMVVNHESALGIVCLRF</sequence>
<evidence type="ECO:0000313" key="1">
    <source>
        <dbReference type="EMBL" id="MBX53198.1"/>
    </source>
</evidence>
<reference evidence="1" key="1">
    <citation type="submission" date="2018-02" db="EMBL/GenBank/DDBJ databases">
        <title>Rhizophora mucronata_Transcriptome.</title>
        <authorList>
            <person name="Meera S.P."/>
            <person name="Sreeshan A."/>
            <person name="Augustine A."/>
        </authorList>
    </citation>
    <scope>NUCLEOTIDE SEQUENCE</scope>
    <source>
        <tissue evidence="1">Leaf</tissue>
    </source>
</reference>